<dbReference type="EMBL" id="NEXD01000181">
    <property type="protein sequence ID" value="PSN82087.1"/>
    <property type="molecule type" value="Genomic_DNA"/>
</dbReference>
<protein>
    <submittedName>
        <fullName evidence="2">Uncharacterized protein</fullName>
    </submittedName>
</protein>
<gene>
    <name evidence="2" type="ORF">B9Q02_12130</name>
</gene>
<feature type="transmembrane region" description="Helical" evidence="1">
    <location>
        <begin position="37"/>
        <end position="59"/>
    </location>
</feature>
<proteinExistence type="predicted"/>
<reference evidence="2 3" key="1">
    <citation type="submission" date="2017-04" db="EMBL/GenBank/DDBJ databases">
        <title>Novel microbial lineages endemic to geothermal iron-oxide mats fill important gaps in the evolutionary history of Archaea.</title>
        <authorList>
            <person name="Jay Z.J."/>
            <person name="Beam J.P."/>
            <person name="Dlakic M."/>
            <person name="Rusch D.B."/>
            <person name="Kozubal M.A."/>
            <person name="Inskeep W.P."/>
        </authorList>
    </citation>
    <scope>NUCLEOTIDE SEQUENCE [LARGE SCALE GENOMIC DNA]</scope>
    <source>
        <strain evidence="2">BE_D</strain>
    </source>
</reference>
<keyword evidence="1" id="KW-1133">Transmembrane helix</keyword>
<evidence type="ECO:0000313" key="3">
    <source>
        <dbReference type="Proteomes" id="UP000240569"/>
    </source>
</evidence>
<accession>A0A2R6A6X3</accession>
<evidence type="ECO:0000256" key="1">
    <source>
        <dbReference type="SAM" id="Phobius"/>
    </source>
</evidence>
<dbReference type="AlphaFoldDB" id="A0A2R6A6X3"/>
<dbReference type="Proteomes" id="UP000240569">
    <property type="component" value="Unassembled WGS sequence"/>
</dbReference>
<evidence type="ECO:0000313" key="2">
    <source>
        <dbReference type="EMBL" id="PSN82087.1"/>
    </source>
</evidence>
<name>A0A2R6A6X3_9ARCH</name>
<keyword evidence="1" id="KW-0812">Transmembrane</keyword>
<comment type="caution">
    <text evidence="2">The sequence shown here is derived from an EMBL/GenBank/DDBJ whole genome shotgun (WGS) entry which is preliminary data.</text>
</comment>
<sequence>MVVFWVMSLKEIVEVVDRLNAIAFHVRSGRLIRVKCLSVMCVVGFILFNSLLNTSVFMLQHQYQKFKQF</sequence>
<keyword evidence="1" id="KW-0472">Membrane</keyword>
<organism evidence="2 3">
    <name type="scientific">Candidatus Marsarchaeota G1 archaeon BE_D</name>
    <dbReference type="NCBI Taxonomy" id="1978156"/>
    <lineage>
        <taxon>Archaea</taxon>
        <taxon>Candidatus Marsarchaeota</taxon>
        <taxon>Candidatus Marsarchaeota group 1</taxon>
    </lineage>
</organism>